<gene>
    <name evidence="3" type="ORF">GCM10023169_01670</name>
</gene>
<keyword evidence="4" id="KW-1185">Reference proteome</keyword>
<dbReference type="InterPro" id="IPR005135">
    <property type="entry name" value="Endo/exonuclease/phosphatase"/>
</dbReference>
<organism evidence="3 4">
    <name type="scientific">Georgenia halophila</name>
    <dbReference type="NCBI Taxonomy" id="620889"/>
    <lineage>
        <taxon>Bacteria</taxon>
        <taxon>Bacillati</taxon>
        <taxon>Actinomycetota</taxon>
        <taxon>Actinomycetes</taxon>
        <taxon>Micrococcales</taxon>
        <taxon>Bogoriellaceae</taxon>
        <taxon>Georgenia</taxon>
    </lineage>
</organism>
<feature type="compositionally biased region" description="Polar residues" evidence="1">
    <location>
        <begin position="502"/>
        <end position="511"/>
    </location>
</feature>
<accession>A0ABP8KUL0</accession>
<dbReference type="EMBL" id="BAABGN010000001">
    <property type="protein sequence ID" value="GAA4415397.1"/>
    <property type="molecule type" value="Genomic_DNA"/>
</dbReference>
<dbReference type="PROSITE" id="PS50022">
    <property type="entry name" value="FA58C_3"/>
    <property type="match status" value="1"/>
</dbReference>
<dbReference type="PANTHER" id="PTHR41349">
    <property type="match status" value="1"/>
</dbReference>
<dbReference type="InterPro" id="IPR036691">
    <property type="entry name" value="Endo/exonu/phosph_ase_sf"/>
</dbReference>
<dbReference type="PANTHER" id="PTHR41349:SF1">
    <property type="entry name" value="PROTEIN CBG08683"/>
    <property type="match status" value="1"/>
</dbReference>
<feature type="region of interest" description="Disordered" evidence="1">
    <location>
        <begin position="473"/>
        <end position="514"/>
    </location>
</feature>
<evidence type="ECO:0000313" key="3">
    <source>
        <dbReference type="EMBL" id="GAA4415397.1"/>
    </source>
</evidence>
<name>A0ABP8KUL0_9MICO</name>
<dbReference type="SUPFAM" id="SSF49785">
    <property type="entry name" value="Galactose-binding domain-like"/>
    <property type="match status" value="1"/>
</dbReference>
<protein>
    <recommendedName>
        <fullName evidence="2">F5/8 type C domain-containing protein</fullName>
    </recommendedName>
</protein>
<dbReference type="Pfam" id="PF03372">
    <property type="entry name" value="Exo_endo_phos"/>
    <property type="match status" value="1"/>
</dbReference>
<evidence type="ECO:0000259" key="2">
    <source>
        <dbReference type="PROSITE" id="PS50022"/>
    </source>
</evidence>
<dbReference type="Gene3D" id="2.60.120.260">
    <property type="entry name" value="Galactose-binding domain-like"/>
    <property type="match status" value="1"/>
</dbReference>
<proteinExistence type="predicted"/>
<sequence>MMAAALVLVGGLGGGMQQASGPLHGAGGEVTFALEATPGNDVARGTHHLQLRCDGDVEASARLHVPNRATVTERRSADAESDCVVRLRAPRRADWVNEVMLEVRSAASGAVVHRATAYETGELGGRSFRLPAGDVEVRLSSSLLEAGEVGTALSVMSFNILHGGRLDEVHEHGFEQRNIAELLEFVRHEDPDVLFTVETYGTGDEIVEALNTARSDDKVFTGVQITREPGQAADEDNLWMFTHLPVEEVYPSVAGDHATSFNFGGARLGLPDGRHVHAFSMWLSHRGNAWSPVTRTAMENALGLETTSTEEELLDTDRVARLDMANEILDEHLPSIVQDDAPVIIAGDANALSPLDWSAPFADAPGHEGLTLEWPVMSEFREAGFADTYRHANPDAGRFPGRTWSAGFAYTYAPARIDYILTRGEDVRVLASSTRDRRLPEQRGSALDDIYPFYSDHAAVVSELLVRGTGAAPSGDYEVDEPVEPYDWPAAPDGVPVPPSELSATASNESSPAALAVDGDARTHWHSNYQLDPPPPLPHELTVDMGSVRSLTGLRYQPRINGFNGIVTEYTVEASTDGTTFTEVASGTWDRSQIPSNVELPGVEARYLRLVVHEAVGLFSSAAELTPYEVTKN</sequence>
<dbReference type="Proteomes" id="UP001500622">
    <property type="component" value="Unassembled WGS sequence"/>
</dbReference>
<evidence type="ECO:0000313" key="4">
    <source>
        <dbReference type="Proteomes" id="UP001500622"/>
    </source>
</evidence>
<dbReference type="InterPro" id="IPR008979">
    <property type="entry name" value="Galactose-bd-like_sf"/>
</dbReference>
<comment type="caution">
    <text evidence="3">The sequence shown here is derived from an EMBL/GenBank/DDBJ whole genome shotgun (WGS) entry which is preliminary data.</text>
</comment>
<dbReference type="InterPro" id="IPR000421">
    <property type="entry name" value="FA58C"/>
</dbReference>
<feature type="domain" description="F5/8 type C" evidence="2">
    <location>
        <begin position="483"/>
        <end position="630"/>
    </location>
</feature>
<reference evidence="4" key="1">
    <citation type="journal article" date="2019" name="Int. J. Syst. Evol. Microbiol.">
        <title>The Global Catalogue of Microorganisms (GCM) 10K type strain sequencing project: providing services to taxonomists for standard genome sequencing and annotation.</title>
        <authorList>
            <consortium name="The Broad Institute Genomics Platform"/>
            <consortium name="The Broad Institute Genome Sequencing Center for Infectious Disease"/>
            <person name="Wu L."/>
            <person name="Ma J."/>
        </authorList>
    </citation>
    <scope>NUCLEOTIDE SEQUENCE [LARGE SCALE GENOMIC DNA]</scope>
    <source>
        <strain evidence="4">JCM 17810</strain>
    </source>
</reference>
<dbReference type="Gene3D" id="3.60.10.10">
    <property type="entry name" value="Endonuclease/exonuclease/phosphatase"/>
    <property type="match status" value="1"/>
</dbReference>
<dbReference type="SUPFAM" id="SSF56219">
    <property type="entry name" value="DNase I-like"/>
    <property type="match status" value="1"/>
</dbReference>
<evidence type="ECO:0000256" key="1">
    <source>
        <dbReference type="SAM" id="MobiDB-lite"/>
    </source>
</evidence>
<dbReference type="Pfam" id="PF00754">
    <property type="entry name" value="F5_F8_type_C"/>
    <property type="match status" value="1"/>
</dbReference>